<dbReference type="PANTHER" id="PTHR12228">
    <property type="entry name" value="TRANSCRIPTION INITIATION FACTOR TFIID 55 KD SUBUNIT-RELATED"/>
    <property type="match status" value="1"/>
</dbReference>
<organism evidence="8 9">
    <name type="scientific">Trichomonas vaginalis (strain ATCC PRA-98 / G3)</name>
    <dbReference type="NCBI Taxonomy" id="412133"/>
    <lineage>
        <taxon>Eukaryota</taxon>
        <taxon>Metamonada</taxon>
        <taxon>Parabasalia</taxon>
        <taxon>Trichomonadida</taxon>
        <taxon>Trichomonadidae</taxon>
        <taxon>Trichomonas</taxon>
    </lineage>
</organism>
<dbReference type="InParanoid" id="A2EWP5"/>
<protein>
    <recommendedName>
        <fullName evidence="7">TAFII55 protein conserved region domain-containing protein</fullName>
    </recommendedName>
</protein>
<dbReference type="eggNOG" id="KOG4011">
    <property type="taxonomic scope" value="Eukaryota"/>
</dbReference>
<dbReference type="FunCoup" id="A2EWP5">
    <property type="interactions" value="174"/>
</dbReference>
<feature type="compositionally biased region" description="Acidic residues" evidence="6">
    <location>
        <begin position="263"/>
        <end position="283"/>
    </location>
</feature>
<evidence type="ECO:0000256" key="4">
    <source>
        <dbReference type="ARBA" id="ARBA00023163"/>
    </source>
</evidence>
<dbReference type="VEuPathDB" id="TrichDB:TVAGG3_0569130"/>
<name>A2EWP5_TRIV3</name>
<dbReference type="OrthoDB" id="153872at2759"/>
<reference evidence="8" key="2">
    <citation type="journal article" date="2007" name="Science">
        <title>Draft genome sequence of the sexually transmitted pathogen Trichomonas vaginalis.</title>
        <authorList>
            <person name="Carlton J.M."/>
            <person name="Hirt R.P."/>
            <person name="Silva J.C."/>
            <person name="Delcher A.L."/>
            <person name="Schatz M."/>
            <person name="Zhao Q."/>
            <person name="Wortman J.R."/>
            <person name="Bidwell S.L."/>
            <person name="Alsmark U.C.M."/>
            <person name="Besteiro S."/>
            <person name="Sicheritz-Ponten T."/>
            <person name="Noel C.J."/>
            <person name="Dacks J.B."/>
            <person name="Foster P.G."/>
            <person name="Simillion C."/>
            <person name="Van de Peer Y."/>
            <person name="Miranda-Saavedra D."/>
            <person name="Barton G.J."/>
            <person name="Westrop G.D."/>
            <person name="Mueller S."/>
            <person name="Dessi D."/>
            <person name="Fiori P.L."/>
            <person name="Ren Q."/>
            <person name="Paulsen I."/>
            <person name="Zhang H."/>
            <person name="Bastida-Corcuera F.D."/>
            <person name="Simoes-Barbosa A."/>
            <person name="Brown M.T."/>
            <person name="Hayes R.D."/>
            <person name="Mukherjee M."/>
            <person name="Okumura C.Y."/>
            <person name="Schneider R."/>
            <person name="Smith A.J."/>
            <person name="Vanacova S."/>
            <person name="Villalvazo M."/>
            <person name="Haas B.J."/>
            <person name="Pertea M."/>
            <person name="Feldblyum T.V."/>
            <person name="Utterback T.R."/>
            <person name="Shu C.L."/>
            <person name="Osoegawa K."/>
            <person name="de Jong P.J."/>
            <person name="Hrdy I."/>
            <person name="Horvathova L."/>
            <person name="Zubacova Z."/>
            <person name="Dolezal P."/>
            <person name="Malik S.B."/>
            <person name="Logsdon J.M. Jr."/>
            <person name="Henze K."/>
            <person name="Gupta A."/>
            <person name="Wang C.C."/>
            <person name="Dunne R.L."/>
            <person name="Upcroft J.A."/>
            <person name="Upcroft P."/>
            <person name="White O."/>
            <person name="Salzberg S.L."/>
            <person name="Tang P."/>
            <person name="Chiu C.-H."/>
            <person name="Lee Y.-S."/>
            <person name="Embley T.M."/>
            <person name="Coombs G.H."/>
            <person name="Mottram J.C."/>
            <person name="Tachezy J."/>
            <person name="Fraser-Liggett C.M."/>
            <person name="Johnson P.J."/>
        </authorList>
    </citation>
    <scope>NUCLEOTIDE SEQUENCE [LARGE SCALE GENOMIC DNA]</scope>
    <source>
        <strain evidence="8">G3</strain>
    </source>
</reference>
<dbReference type="STRING" id="5722.A2EWP5"/>
<comment type="subcellular location">
    <subcellularLocation>
        <location evidence="1">Nucleus</location>
    </subcellularLocation>
</comment>
<feature type="compositionally biased region" description="Low complexity" evidence="6">
    <location>
        <begin position="304"/>
        <end position="321"/>
    </location>
</feature>
<dbReference type="OMA" id="KWEKMQN"/>
<comment type="similarity">
    <text evidence="2">Belongs to the TAF7 family.</text>
</comment>
<evidence type="ECO:0000256" key="6">
    <source>
        <dbReference type="SAM" id="MobiDB-lite"/>
    </source>
</evidence>
<evidence type="ECO:0000313" key="8">
    <source>
        <dbReference type="EMBL" id="EAY02933.1"/>
    </source>
</evidence>
<dbReference type="SMART" id="SM01370">
    <property type="entry name" value="TAFII55_N"/>
    <property type="match status" value="1"/>
</dbReference>
<keyword evidence="9" id="KW-1185">Reference proteome</keyword>
<evidence type="ECO:0000259" key="7">
    <source>
        <dbReference type="SMART" id="SM01370"/>
    </source>
</evidence>
<dbReference type="RefSeq" id="XP_001315156.1">
    <property type="nucleotide sequence ID" value="XM_001315121.1"/>
</dbReference>
<evidence type="ECO:0000256" key="5">
    <source>
        <dbReference type="ARBA" id="ARBA00023242"/>
    </source>
</evidence>
<accession>A2EWP5</accession>
<dbReference type="InterPro" id="IPR037817">
    <property type="entry name" value="TAF7"/>
</dbReference>
<evidence type="ECO:0000256" key="2">
    <source>
        <dbReference type="ARBA" id="ARBA00009368"/>
    </source>
</evidence>
<dbReference type="VEuPathDB" id="TrichDB:TVAG_040830"/>
<feature type="region of interest" description="Disordered" evidence="6">
    <location>
        <begin position="1"/>
        <end position="22"/>
    </location>
</feature>
<evidence type="ECO:0000313" key="9">
    <source>
        <dbReference type="Proteomes" id="UP000001542"/>
    </source>
</evidence>
<keyword evidence="4" id="KW-0804">Transcription</keyword>
<evidence type="ECO:0000256" key="1">
    <source>
        <dbReference type="ARBA" id="ARBA00004123"/>
    </source>
</evidence>
<feature type="domain" description="TAFII55 protein conserved region" evidence="7">
    <location>
        <begin position="23"/>
        <end position="177"/>
    </location>
</feature>
<dbReference type="CDD" id="cd08047">
    <property type="entry name" value="TAF7"/>
    <property type="match status" value="1"/>
</dbReference>
<dbReference type="GO" id="GO:0005669">
    <property type="term" value="C:transcription factor TFIID complex"/>
    <property type="evidence" value="ECO:0000318"/>
    <property type="project" value="GO_Central"/>
</dbReference>
<reference evidence="8" key="1">
    <citation type="submission" date="2006-10" db="EMBL/GenBank/DDBJ databases">
        <authorList>
            <person name="Amadeo P."/>
            <person name="Zhao Q."/>
            <person name="Wortman J."/>
            <person name="Fraser-Liggett C."/>
            <person name="Carlton J."/>
        </authorList>
    </citation>
    <scope>NUCLEOTIDE SEQUENCE</scope>
    <source>
        <strain evidence="8">G3</strain>
    </source>
</reference>
<feature type="region of interest" description="Disordered" evidence="6">
    <location>
        <begin position="242"/>
        <end position="340"/>
    </location>
</feature>
<keyword evidence="3" id="KW-0805">Transcription regulation</keyword>
<dbReference type="Pfam" id="PF04658">
    <property type="entry name" value="TAFII55_N"/>
    <property type="match status" value="1"/>
</dbReference>
<feature type="region of interest" description="Disordered" evidence="6">
    <location>
        <begin position="207"/>
        <end position="227"/>
    </location>
</feature>
<dbReference type="PANTHER" id="PTHR12228:SF0">
    <property type="entry name" value="TATA-BOX BINDING PROTEIN ASSOCIATED FACTOR 7"/>
    <property type="match status" value="1"/>
</dbReference>
<keyword evidence="5" id="KW-0539">Nucleus</keyword>
<evidence type="ECO:0000256" key="3">
    <source>
        <dbReference type="ARBA" id="ARBA00023015"/>
    </source>
</evidence>
<dbReference type="GO" id="GO:0051123">
    <property type="term" value="P:RNA polymerase II preinitiation complex assembly"/>
    <property type="evidence" value="ECO:0000318"/>
    <property type="project" value="GO_Central"/>
</dbReference>
<dbReference type="InterPro" id="IPR006751">
    <property type="entry name" value="TAFII55_prot_cons_reg"/>
</dbReference>
<gene>
    <name evidence="8" type="ORF">TVAG_040830</name>
</gene>
<dbReference type="KEGG" id="tva:4760773"/>
<dbReference type="EMBL" id="DS113520">
    <property type="protein sequence ID" value="EAY02933.1"/>
    <property type="molecule type" value="Genomic_DNA"/>
</dbReference>
<sequence length="391" mass="43559">MTKVKKPTKPNSEEDEPYHHPHLEEQIIVRFPADIAQDLIAKMEPEANFTDFEIVFNDKNHATVKIGQEVLSGILVNLPTIVESHRTVDGSHLFKSADIGEILIIYRSTSAPTNITADNTFENGITPPTIDILERRNAQRQSVRSSDSTNPIEGIEYWEMVEIQLAALLAKDKTAKPITRHEFFMEPDIDAGVLERALRLHVSPEYKGYSGQNIADDDLDKKGMDEDPIVHFPDEILEKFGENKEENSEESADNLSSAAPDSESTESESSSSEESESESSYESENEKASPKETTPAPQPEPQKSSQNESEAPESSSSSESSSSEEDDEDEKKGDSSENITELINALRKENATRQESLKTATNVNYQKKLRDIIEKNNAKIAELEAKLAAKH</sequence>
<dbReference type="AlphaFoldDB" id="A2EWP5"/>
<proteinExistence type="inferred from homology"/>
<dbReference type="Proteomes" id="UP000001542">
    <property type="component" value="Unassembled WGS sequence"/>
</dbReference>